<dbReference type="Gene3D" id="3.90.1150.10">
    <property type="entry name" value="Aspartate Aminotransferase, domain 1"/>
    <property type="match status" value="1"/>
</dbReference>
<keyword evidence="2" id="KW-0663">Pyridoxal phosphate</keyword>
<gene>
    <name evidence="4" type="ORF">LCGC14_0587130</name>
</gene>
<dbReference type="PANTHER" id="PTHR45688:SF13">
    <property type="entry name" value="ALANINE--GLYOXYLATE AMINOTRANSFERASE 2-LIKE"/>
    <property type="match status" value="1"/>
</dbReference>
<dbReference type="InterPro" id="IPR005814">
    <property type="entry name" value="Aminotrans_3"/>
</dbReference>
<dbReference type="Gene3D" id="3.90.1200.10">
    <property type="match status" value="1"/>
</dbReference>
<dbReference type="GO" id="GO:0008483">
    <property type="term" value="F:transaminase activity"/>
    <property type="evidence" value="ECO:0007669"/>
    <property type="project" value="InterPro"/>
</dbReference>
<dbReference type="InterPro" id="IPR011009">
    <property type="entry name" value="Kinase-like_dom_sf"/>
</dbReference>
<reference evidence="4" key="1">
    <citation type="journal article" date="2015" name="Nature">
        <title>Complex archaea that bridge the gap between prokaryotes and eukaryotes.</title>
        <authorList>
            <person name="Spang A."/>
            <person name="Saw J.H."/>
            <person name="Jorgensen S.L."/>
            <person name="Zaremba-Niedzwiedzka K."/>
            <person name="Martijn J."/>
            <person name="Lind A.E."/>
            <person name="van Eijk R."/>
            <person name="Schleper C."/>
            <person name="Guy L."/>
            <person name="Ettema T.J."/>
        </authorList>
    </citation>
    <scope>NUCLEOTIDE SEQUENCE</scope>
</reference>
<feature type="domain" description="Aminoglycoside phosphotransferase" evidence="3">
    <location>
        <begin position="39"/>
        <end position="273"/>
    </location>
</feature>
<name>A0A0F9RYF6_9ZZZZ</name>
<organism evidence="4">
    <name type="scientific">marine sediment metagenome</name>
    <dbReference type="NCBI Taxonomy" id="412755"/>
    <lineage>
        <taxon>unclassified sequences</taxon>
        <taxon>metagenomes</taxon>
        <taxon>ecological metagenomes</taxon>
    </lineage>
</organism>
<dbReference type="Pfam" id="PF01636">
    <property type="entry name" value="APH"/>
    <property type="match status" value="1"/>
</dbReference>
<dbReference type="AlphaFoldDB" id="A0A0F9RYF6"/>
<dbReference type="PROSITE" id="PS00600">
    <property type="entry name" value="AA_TRANSFER_CLASS_3"/>
    <property type="match status" value="1"/>
</dbReference>
<sequence>MSGLYNDAFVNRLSDGLKTLLPQWEVGAELSVALLTVSENATFLVTDKNSGKKTIFRVHRPHYHTQEEVLSELHWVESLREQNIVNTPEPLRMKNGELMASFLDDGIERYVVAFEFMPGQQPSEDASLVQGFELLGATSAKLHQHASEWTLPDTFIRKTWNHQTAFGDEPLWGKWQKALGLDEKGKAILQDVINLLEDKLHLYGDDSDRFGLVHADLRLANLLSSDQLLGVIDFDDCGFSWFMYDFASAVSFLEDSPLLPELQQAWIKGYQSVTELAEEHQKMLPTFVMFRRLLLTAWVAGHSETETAREAGLEKYTQGTIQLALDYMQQQGMDIGHYEQLSEKGILDMNAFQANVGGHKERVKRRLDNTGAGSVLFYQDPIEMVSAKGCWVTAADGKRYLDFYNNVPTLGHCHPNVVKAVSEQIATLNIHTRYLVDIVDDYIEALKSTLPASLSNVAMTCSGSEANDLALRLAKKASGGTGFIVTEEAYHGNTSAVTEVSPSIIKKGGLPKHIVTIAPPSKQAYGDNIALGFAAAVRKAIATLELRGVKVAALLVDSVFSSDGIFIEPKGVLKQAVEAVREAGGVFICDEVQPGFARLGEAFWGFEYHGVEPDIVTMGKPMGNGFPMAAVATRPAYLASFCEEIGYFNTFGGNPLAAAAGLAVLNTIQAENLQKNALEMGQYLKTQLQTLAEAHPCLADVRGLGLFIGVDICKEGSANKQPDPEKTREIINSLRESGVLAGAAGKYGATIKLRPPLSLKREEADVFLAALAEALSVQVEQSA</sequence>
<dbReference type="InterPro" id="IPR015424">
    <property type="entry name" value="PyrdxlP-dep_Trfase"/>
</dbReference>
<dbReference type="InterPro" id="IPR015421">
    <property type="entry name" value="PyrdxlP-dep_Trfase_major"/>
</dbReference>
<protein>
    <recommendedName>
        <fullName evidence="3">Aminoglycoside phosphotransferase domain-containing protein</fullName>
    </recommendedName>
</protein>
<evidence type="ECO:0000259" key="3">
    <source>
        <dbReference type="Pfam" id="PF01636"/>
    </source>
</evidence>
<evidence type="ECO:0000256" key="2">
    <source>
        <dbReference type="ARBA" id="ARBA00022898"/>
    </source>
</evidence>
<evidence type="ECO:0000256" key="1">
    <source>
        <dbReference type="ARBA" id="ARBA00008954"/>
    </source>
</evidence>
<dbReference type="GO" id="GO:0005739">
    <property type="term" value="C:mitochondrion"/>
    <property type="evidence" value="ECO:0007669"/>
    <property type="project" value="TreeGrafter"/>
</dbReference>
<dbReference type="PANTHER" id="PTHR45688">
    <property type="match status" value="1"/>
</dbReference>
<dbReference type="CDD" id="cd00610">
    <property type="entry name" value="OAT_like"/>
    <property type="match status" value="1"/>
</dbReference>
<dbReference type="Gene3D" id="3.40.640.10">
    <property type="entry name" value="Type I PLP-dependent aspartate aminotransferase-like (Major domain)"/>
    <property type="match status" value="1"/>
</dbReference>
<comment type="caution">
    <text evidence="4">The sequence shown here is derived from an EMBL/GenBank/DDBJ whole genome shotgun (WGS) entry which is preliminary data.</text>
</comment>
<proteinExistence type="inferred from homology"/>
<dbReference type="GO" id="GO:0030170">
    <property type="term" value="F:pyridoxal phosphate binding"/>
    <property type="evidence" value="ECO:0007669"/>
    <property type="project" value="InterPro"/>
</dbReference>
<dbReference type="InterPro" id="IPR002575">
    <property type="entry name" value="Aminoglycoside_PTrfase"/>
</dbReference>
<dbReference type="InterPro" id="IPR049704">
    <property type="entry name" value="Aminotrans_3_PPA_site"/>
</dbReference>
<dbReference type="InterPro" id="IPR015422">
    <property type="entry name" value="PyrdxlP-dep_Trfase_small"/>
</dbReference>
<dbReference type="SUPFAM" id="SSF56112">
    <property type="entry name" value="Protein kinase-like (PK-like)"/>
    <property type="match status" value="1"/>
</dbReference>
<dbReference type="EMBL" id="LAZR01000905">
    <property type="protein sequence ID" value="KKN54957.1"/>
    <property type="molecule type" value="Genomic_DNA"/>
</dbReference>
<accession>A0A0F9RYF6</accession>
<comment type="similarity">
    <text evidence="1">Belongs to the class-III pyridoxal-phosphate-dependent aminotransferase family.</text>
</comment>
<dbReference type="Pfam" id="PF00202">
    <property type="entry name" value="Aminotran_3"/>
    <property type="match status" value="1"/>
</dbReference>
<dbReference type="SUPFAM" id="SSF53383">
    <property type="entry name" value="PLP-dependent transferases"/>
    <property type="match status" value="1"/>
</dbReference>
<evidence type="ECO:0000313" key="4">
    <source>
        <dbReference type="EMBL" id="KKN54957.1"/>
    </source>
</evidence>